<organism evidence="3">
    <name type="scientific">Micromonospora carbonacea</name>
    <dbReference type="NCBI Taxonomy" id="47853"/>
    <lineage>
        <taxon>Bacteria</taxon>
        <taxon>Bacillati</taxon>
        <taxon>Actinomycetota</taxon>
        <taxon>Actinomycetes</taxon>
        <taxon>Micromonosporales</taxon>
        <taxon>Micromonosporaceae</taxon>
        <taxon>Micromonospora</taxon>
    </lineage>
</organism>
<keyword evidence="2" id="KW-1133">Transmembrane helix</keyword>
<feature type="compositionally biased region" description="Basic and acidic residues" evidence="1">
    <location>
        <begin position="1"/>
        <end position="11"/>
    </location>
</feature>
<feature type="transmembrane region" description="Helical" evidence="2">
    <location>
        <begin position="33"/>
        <end position="52"/>
    </location>
</feature>
<feature type="region of interest" description="Disordered" evidence="1">
    <location>
        <begin position="1"/>
        <end position="28"/>
    </location>
</feature>
<evidence type="ECO:0000313" key="3">
    <source>
        <dbReference type="EMBL" id="QLK00553.1"/>
    </source>
</evidence>
<protein>
    <recommendedName>
        <fullName evidence="4">DUF2530 domain-containing protein</fullName>
    </recommendedName>
</protein>
<accession>A0A7D5Y7F5</accession>
<proteinExistence type="predicted"/>
<dbReference type="EMBL" id="CP058905">
    <property type="protein sequence ID" value="QLK00553.1"/>
    <property type="molecule type" value="Genomic_DNA"/>
</dbReference>
<evidence type="ECO:0008006" key="4">
    <source>
        <dbReference type="Google" id="ProtNLM"/>
    </source>
</evidence>
<dbReference type="AlphaFoldDB" id="A0A7D5Y7F5"/>
<feature type="transmembrane region" description="Helical" evidence="2">
    <location>
        <begin position="58"/>
        <end position="81"/>
    </location>
</feature>
<evidence type="ECO:0000256" key="2">
    <source>
        <dbReference type="SAM" id="Phobius"/>
    </source>
</evidence>
<gene>
    <name evidence="3" type="ORF">HZU44_11300</name>
</gene>
<name>A0A7D5Y7F5_9ACTN</name>
<keyword evidence="2" id="KW-0472">Membrane</keyword>
<keyword evidence="2" id="KW-0812">Transmembrane</keyword>
<sequence>MREWQEARDARQPPTATEPRQPTPETVPSGQGLLVAAVVFAVAAIVALVISWTADGSAWLVGGIGSVVCGALAVWLAGLWYRRRAPLD</sequence>
<feature type="compositionally biased region" description="Polar residues" evidence="1">
    <location>
        <begin position="14"/>
        <end position="28"/>
    </location>
</feature>
<evidence type="ECO:0000256" key="1">
    <source>
        <dbReference type="SAM" id="MobiDB-lite"/>
    </source>
</evidence>
<reference evidence="3" key="1">
    <citation type="submission" date="2020-08" db="EMBL/GenBank/DDBJ databases">
        <title>A bifunctional nitrone conjugated secondary metabolite targeting the ribosome.</title>
        <authorList>
            <person name="Limbrick E.M."/>
            <person name="Graf M."/>
            <person name="Derewacz D.K."/>
            <person name="Nguyen F."/>
            <person name="Spraggins J.M."/>
            <person name="Wieland M."/>
            <person name="Ynigez-Gutierrez A.E."/>
            <person name="Reisman B.J."/>
            <person name="Zinshteyn B."/>
            <person name="McCulloch K."/>
            <person name="Iverson T.M."/>
            <person name="Green R."/>
            <person name="Wilson D.N."/>
            <person name="Bachmann B.O."/>
        </authorList>
    </citation>
    <scope>NUCLEOTIDE SEQUENCE</scope>
    <source>
        <strain evidence="3">Africana</strain>
    </source>
</reference>